<sequence>MDTLNDISDEAKAETPATAMPNAMNNQNSLNNTTQPRTRSLKSKPSLFTLYETAHVHDLTGANIRLQINNEVIKTHANRISKFARLKQLIEEARKDDPKGETLTISINGGSELVQDFLNMFKLLSASSIKKPQYDSTILVSAARIAATDGYGY</sequence>
<name>A0A8H2WVU3_9AGAM</name>
<feature type="compositionally biased region" description="Polar residues" evidence="1">
    <location>
        <begin position="23"/>
        <end position="38"/>
    </location>
</feature>
<feature type="region of interest" description="Disordered" evidence="1">
    <location>
        <begin position="1"/>
        <end position="40"/>
    </location>
</feature>
<evidence type="ECO:0000313" key="2">
    <source>
        <dbReference type="EMBL" id="CAE6403807.1"/>
    </source>
</evidence>
<gene>
    <name evidence="2" type="ORF">RDB_LOCUS5546</name>
</gene>
<accession>A0A8H2WVU3</accession>
<dbReference type="Proteomes" id="UP000663888">
    <property type="component" value="Unassembled WGS sequence"/>
</dbReference>
<dbReference type="EMBL" id="CAJMWX010000125">
    <property type="protein sequence ID" value="CAE6403807.1"/>
    <property type="molecule type" value="Genomic_DNA"/>
</dbReference>
<dbReference type="AlphaFoldDB" id="A0A8H2WVU3"/>
<evidence type="ECO:0000313" key="3">
    <source>
        <dbReference type="Proteomes" id="UP000663888"/>
    </source>
</evidence>
<organism evidence="2 3">
    <name type="scientific">Rhizoctonia solani</name>
    <dbReference type="NCBI Taxonomy" id="456999"/>
    <lineage>
        <taxon>Eukaryota</taxon>
        <taxon>Fungi</taxon>
        <taxon>Dikarya</taxon>
        <taxon>Basidiomycota</taxon>
        <taxon>Agaricomycotina</taxon>
        <taxon>Agaricomycetes</taxon>
        <taxon>Cantharellales</taxon>
        <taxon>Ceratobasidiaceae</taxon>
        <taxon>Rhizoctonia</taxon>
    </lineage>
</organism>
<protein>
    <submittedName>
        <fullName evidence="2">Uncharacterized protein</fullName>
    </submittedName>
</protein>
<comment type="caution">
    <text evidence="2">The sequence shown here is derived from an EMBL/GenBank/DDBJ whole genome shotgun (WGS) entry which is preliminary data.</text>
</comment>
<proteinExistence type="predicted"/>
<evidence type="ECO:0000256" key="1">
    <source>
        <dbReference type="SAM" id="MobiDB-lite"/>
    </source>
</evidence>
<reference evidence="2" key="1">
    <citation type="submission" date="2021-01" db="EMBL/GenBank/DDBJ databases">
        <authorList>
            <person name="Kaushik A."/>
        </authorList>
    </citation>
    <scope>NUCLEOTIDE SEQUENCE</scope>
    <source>
        <strain evidence="2">AG4-R118</strain>
    </source>
</reference>